<gene>
    <name evidence="1" type="ORF">G7Y89_g10096</name>
</gene>
<dbReference type="EMBL" id="JAAMPI010000867">
    <property type="protein sequence ID" value="KAF4628064.1"/>
    <property type="molecule type" value="Genomic_DNA"/>
</dbReference>
<accession>A0A8H4W1Z1</accession>
<evidence type="ECO:0000313" key="2">
    <source>
        <dbReference type="Proteomes" id="UP000566819"/>
    </source>
</evidence>
<sequence length="252" mass="28508">MQQTRRTRATEANRRQLFNRILRLSDHVDIAAEKQKARINGAIEIYIEAAGPSVERFQAAGLTNDEIATIASKDSNGNIFMDYHVSLDHLTDLIPGAPAKVYLEYDRDVAIEFAKNVNGTKYRALVVYPAVEDLKMPAVEVFNDRDFNTFRFMGPKEVSKLKNSAAPTRANSTCTNGPNCDCKRLKFETKGIVQLEDLDVSKLLCKMNYQPKDFPRYIMSCTRYDAYLASLGPPVPVDLRVEILLFLLFGRM</sequence>
<protein>
    <submittedName>
        <fullName evidence="1">Uncharacterized protein</fullName>
    </submittedName>
</protein>
<dbReference type="AlphaFoldDB" id="A0A8H4W1Z1"/>
<reference evidence="1 2" key="1">
    <citation type="submission" date="2020-03" db="EMBL/GenBank/DDBJ databases">
        <title>Draft Genome Sequence of Cudoniella acicularis.</title>
        <authorList>
            <person name="Buettner E."/>
            <person name="Kellner H."/>
        </authorList>
    </citation>
    <scope>NUCLEOTIDE SEQUENCE [LARGE SCALE GENOMIC DNA]</scope>
    <source>
        <strain evidence="1 2">DSM 108380</strain>
    </source>
</reference>
<name>A0A8H4W1Z1_9HELO</name>
<proteinExistence type="predicted"/>
<evidence type="ECO:0000313" key="1">
    <source>
        <dbReference type="EMBL" id="KAF4628064.1"/>
    </source>
</evidence>
<comment type="caution">
    <text evidence="1">The sequence shown here is derived from an EMBL/GenBank/DDBJ whole genome shotgun (WGS) entry which is preliminary data.</text>
</comment>
<organism evidence="1 2">
    <name type="scientific">Cudoniella acicularis</name>
    <dbReference type="NCBI Taxonomy" id="354080"/>
    <lineage>
        <taxon>Eukaryota</taxon>
        <taxon>Fungi</taxon>
        <taxon>Dikarya</taxon>
        <taxon>Ascomycota</taxon>
        <taxon>Pezizomycotina</taxon>
        <taxon>Leotiomycetes</taxon>
        <taxon>Helotiales</taxon>
        <taxon>Tricladiaceae</taxon>
        <taxon>Cudoniella</taxon>
    </lineage>
</organism>
<dbReference type="Proteomes" id="UP000566819">
    <property type="component" value="Unassembled WGS sequence"/>
</dbReference>
<keyword evidence="2" id="KW-1185">Reference proteome</keyword>